<dbReference type="PANTHER" id="PTHR30055:SF238">
    <property type="entry name" value="MYCOFACTOCIN BIOSYNTHESIS TRANSCRIPTIONAL REGULATOR MFTR-RELATED"/>
    <property type="match status" value="1"/>
</dbReference>
<dbReference type="Proteomes" id="UP000704738">
    <property type="component" value="Unassembled WGS sequence"/>
</dbReference>
<keyword evidence="2 4" id="KW-0238">DNA-binding</keyword>
<feature type="DNA-binding region" description="H-T-H motif" evidence="4">
    <location>
        <begin position="30"/>
        <end position="49"/>
    </location>
</feature>
<organism evidence="6 7">
    <name type="scientific">Pseudomonas hunanensis</name>
    <dbReference type="NCBI Taxonomy" id="1247546"/>
    <lineage>
        <taxon>Bacteria</taxon>
        <taxon>Pseudomonadati</taxon>
        <taxon>Pseudomonadota</taxon>
        <taxon>Gammaproteobacteria</taxon>
        <taxon>Pseudomonadales</taxon>
        <taxon>Pseudomonadaceae</taxon>
        <taxon>Pseudomonas</taxon>
    </lineage>
</organism>
<dbReference type="InterPro" id="IPR001647">
    <property type="entry name" value="HTH_TetR"/>
</dbReference>
<evidence type="ECO:0000256" key="3">
    <source>
        <dbReference type="ARBA" id="ARBA00023163"/>
    </source>
</evidence>
<name>A0ABD6N9Q5_9PSED</name>
<keyword evidence="1" id="KW-0805">Transcription regulation</keyword>
<feature type="domain" description="HTH tetR-type" evidence="5">
    <location>
        <begin position="7"/>
        <end position="67"/>
    </location>
</feature>
<dbReference type="GO" id="GO:0003677">
    <property type="term" value="F:DNA binding"/>
    <property type="evidence" value="ECO:0007669"/>
    <property type="project" value="UniProtKB-UniRule"/>
</dbReference>
<dbReference type="Pfam" id="PF00440">
    <property type="entry name" value="TetR_N"/>
    <property type="match status" value="1"/>
</dbReference>
<dbReference type="InterPro" id="IPR009057">
    <property type="entry name" value="Homeodomain-like_sf"/>
</dbReference>
<evidence type="ECO:0000256" key="2">
    <source>
        <dbReference type="ARBA" id="ARBA00023125"/>
    </source>
</evidence>
<dbReference type="Gene3D" id="1.10.10.60">
    <property type="entry name" value="Homeodomain-like"/>
    <property type="match status" value="1"/>
</dbReference>
<evidence type="ECO:0000313" key="7">
    <source>
        <dbReference type="Proteomes" id="UP000704738"/>
    </source>
</evidence>
<dbReference type="PROSITE" id="PS50977">
    <property type="entry name" value="HTH_TETR_2"/>
    <property type="match status" value="1"/>
</dbReference>
<dbReference type="AlphaFoldDB" id="A0ABD6N9Q5"/>
<dbReference type="PRINTS" id="PR00455">
    <property type="entry name" value="HTHTETR"/>
</dbReference>
<comment type="caution">
    <text evidence="6">The sequence shown here is derived from an EMBL/GenBank/DDBJ whole genome shotgun (WGS) entry which is preliminary data.</text>
</comment>
<dbReference type="PANTHER" id="PTHR30055">
    <property type="entry name" value="HTH-TYPE TRANSCRIPTIONAL REGULATOR RUTR"/>
    <property type="match status" value="1"/>
</dbReference>
<dbReference type="SUPFAM" id="SSF46689">
    <property type="entry name" value="Homeodomain-like"/>
    <property type="match status" value="1"/>
</dbReference>
<keyword evidence="3" id="KW-0804">Transcription</keyword>
<dbReference type="InterPro" id="IPR050109">
    <property type="entry name" value="HTH-type_TetR-like_transc_reg"/>
</dbReference>
<reference evidence="6 7" key="1">
    <citation type="submission" date="2018-06" db="EMBL/GenBank/DDBJ databases">
        <title>Bacteria isolated from soil of Wuhan.</title>
        <authorList>
            <person name="Xiang W."/>
            <person name="Huang C."/>
        </authorList>
    </citation>
    <scope>NUCLEOTIDE SEQUENCE [LARGE SCALE GENOMIC DNA]</scope>
    <source>
        <strain evidence="7">xwS4</strain>
    </source>
</reference>
<proteinExistence type="predicted"/>
<evidence type="ECO:0000313" key="6">
    <source>
        <dbReference type="EMBL" id="NWL47422.1"/>
    </source>
</evidence>
<evidence type="ECO:0000259" key="5">
    <source>
        <dbReference type="PROSITE" id="PS50977"/>
    </source>
</evidence>
<dbReference type="Gene3D" id="1.10.357.10">
    <property type="entry name" value="Tetracycline Repressor, domain 2"/>
    <property type="match status" value="1"/>
</dbReference>
<protein>
    <submittedName>
        <fullName evidence="6">TetR family transcriptional regulator</fullName>
    </submittedName>
</protein>
<evidence type="ECO:0000256" key="1">
    <source>
        <dbReference type="ARBA" id="ARBA00023015"/>
    </source>
</evidence>
<dbReference type="EMBL" id="QJRE01000113">
    <property type="protein sequence ID" value="NWL47422.1"/>
    <property type="molecule type" value="Genomic_DNA"/>
</dbReference>
<gene>
    <name evidence="6" type="ORF">DM819_16585</name>
</gene>
<accession>A0ABD6N9Q5</accession>
<evidence type="ECO:0000256" key="4">
    <source>
        <dbReference type="PROSITE-ProRule" id="PRU00335"/>
    </source>
</evidence>
<sequence length="204" mass="22810">MLPKPLTPSAANICAVAVGHFAEHGYHASSLNEVATRAGMRKASLYAHFANKDALFQKVFALALEQELQHVQACFATERGSADIVGSGYARRLIARYEQSAHLRFLLRTAFLPPQELRAVVSAGYEHYLSEVRAAFIDLLRERHGWAQLDVQASERYAEAYLGIVDSLHVELFYASAQACQRRMLVLFHLLGDSMQLAAERVHR</sequence>